<dbReference type="GO" id="GO:0004768">
    <property type="term" value="F:stearoyl-CoA 9-desaturase activity"/>
    <property type="evidence" value="ECO:0007669"/>
    <property type="project" value="TreeGrafter"/>
</dbReference>
<evidence type="ECO:0000256" key="3">
    <source>
        <dbReference type="ARBA" id="ARBA00022516"/>
    </source>
</evidence>
<reference evidence="17" key="1">
    <citation type="submission" date="2020-01" db="EMBL/GenBank/DDBJ databases">
        <title>Draft genome sequence of the Termite Coptotermes fromosanus.</title>
        <authorList>
            <person name="Itakura S."/>
            <person name="Yosikawa Y."/>
            <person name="Umezawa K."/>
        </authorList>
    </citation>
    <scope>NUCLEOTIDE SEQUENCE [LARGE SCALE GENOMIC DNA]</scope>
</reference>
<keyword evidence="17" id="KW-1185">Reference proteome</keyword>
<keyword evidence="10 14" id="KW-0472">Membrane</keyword>
<evidence type="ECO:0000256" key="7">
    <source>
        <dbReference type="ARBA" id="ARBA00023002"/>
    </source>
</evidence>
<dbReference type="EMBL" id="BLKM01005240">
    <property type="protein sequence ID" value="GFG33716.1"/>
    <property type="molecule type" value="Genomic_DNA"/>
</dbReference>
<evidence type="ECO:0000256" key="1">
    <source>
        <dbReference type="ARBA" id="ARBA00004141"/>
    </source>
</evidence>
<evidence type="ECO:0000313" key="17">
    <source>
        <dbReference type="Proteomes" id="UP000502823"/>
    </source>
</evidence>
<dbReference type="GO" id="GO:0006636">
    <property type="term" value="P:unsaturated fatty acid biosynthetic process"/>
    <property type="evidence" value="ECO:0007669"/>
    <property type="project" value="TreeGrafter"/>
</dbReference>
<feature type="region of interest" description="Disordered" evidence="13">
    <location>
        <begin position="24"/>
        <end position="47"/>
    </location>
</feature>
<evidence type="ECO:0000256" key="13">
    <source>
        <dbReference type="SAM" id="MobiDB-lite"/>
    </source>
</evidence>
<keyword evidence="11 12" id="KW-0275">Fatty acid biosynthesis</keyword>
<evidence type="ECO:0000256" key="14">
    <source>
        <dbReference type="SAM" id="Phobius"/>
    </source>
</evidence>
<dbReference type="PRINTS" id="PR00075">
    <property type="entry name" value="FACDDSATRASE"/>
</dbReference>
<accession>A0A6L2PMU7</accession>
<evidence type="ECO:0000256" key="4">
    <source>
        <dbReference type="ARBA" id="ARBA00022692"/>
    </source>
</evidence>
<keyword evidence="8" id="KW-0408">Iron</keyword>
<gene>
    <name evidence="16" type="ORF">Cfor_08583</name>
</gene>
<keyword evidence="6 14" id="KW-1133">Transmembrane helix</keyword>
<evidence type="ECO:0000256" key="12">
    <source>
        <dbReference type="RuleBase" id="RU000581"/>
    </source>
</evidence>
<dbReference type="OrthoDB" id="10260134at2759"/>
<dbReference type="SMR" id="A0A6L2PMU7"/>
<sequence length="383" mass="44336">MAPNLTTASALFLTEAEGSVVYQSKSQKPTSVARSRSAPHKEHDEAEQPTKQYKWDIRWRNVIAFLYLHIFTLYGIYLTFTAAKYQTVIWAYAVLSAAAVGVTAGAHRLWCHRSYKAKWPLRLLLCIFQTAAFQNHIYEWVRDHRAHHKFTDTDADPHNSTRGFFFCHIGWLMVRKHPDVKIRGKSIDMSDLDADPIVVWQRRTYLITMPLLCFVLPAWVPVHFWNEDPWVSWYVAAIMRYTLLLNGTWLVNSAAHMWGNKPFDTSISAVENFSVAAIGYGEGWHNYHHVFPWDYKAAELGTYRANLTTGFIDFFSRIGWAYDLKTVSLEMIRRRAARTGDGSRHGDAPVEELHETDNGIWGWGDRDMPEEDIKEVRIYNKCD</sequence>
<evidence type="ECO:0000256" key="9">
    <source>
        <dbReference type="ARBA" id="ARBA00023098"/>
    </source>
</evidence>
<dbReference type="AlphaFoldDB" id="A0A6L2PMU7"/>
<dbReference type="InParanoid" id="A0A6L2PMU7"/>
<keyword evidence="7 12" id="KW-0560">Oxidoreductase</keyword>
<dbReference type="InterPro" id="IPR005804">
    <property type="entry name" value="FA_desaturase_dom"/>
</dbReference>
<comment type="subcellular location">
    <subcellularLocation>
        <location evidence="1">Membrane</location>
        <topology evidence="1">Multi-pass membrane protein</topology>
    </subcellularLocation>
</comment>
<comment type="caution">
    <text evidence="16">The sequence shown here is derived from an EMBL/GenBank/DDBJ whole genome shotgun (WGS) entry which is preliminary data.</text>
</comment>
<evidence type="ECO:0000256" key="8">
    <source>
        <dbReference type="ARBA" id="ARBA00023004"/>
    </source>
</evidence>
<dbReference type="PANTHER" id="PTHR11351">
    <property type="entry name" value="ACYL-COA DESATURASE"/>
    <property type="match status" value="1"/>
</dbReference>
<evidence type="ECO:0000259" key="15">
    <source>
        <dbReference type="Pfam" id="PF00487"/>
    </source>
</evidence>
<dbReference type="Proteomes" id="UP000502823">
    <property type="component" value="Unassembled WGS sequence"/>
</dbReference>
<keyword evidence="4 12" id="KW-0812">Transmembrane</keyword>
<comment type="similarity">
    <text evidence="2 12">Belongs to the fatty acid desaturase type 1 family.</text>
</comment>
<keyword evidence="9" id="KW-0443">Lipid metabolism</keyword>
<feature type="domain" description="Fatty acid desaturase" evidence="15">
    <location>
        <begin position="90"/>
        <end position="292"/>
    </location>
</feature>
<dbReference type="Pfam" id="PF00487">
    <property type="entry name" value="FA_desaturase"/>
    <property type="match status" value="1"/>
</dbReference>
<comment type="domain">
    <text evidence="12">The histidine box domains are involved in binding the catalytic metal ions.</text>
</comment>
<dbReference type="GO" id="GO:0005506">
    <property type="term" value="F:iron ion binding"/>
    <property type="evidence" value="ECO:0007669"/>
    <property type="project" value="TreeGrafter"/>
</dbReference>
<evidence type="ECO:0000256" key="2">
    <source>
        <dbReference type="ARBA" id="ARBA00009295"/>
    </source>
</evidence>
<feature type="transmembrane region" description="Helical" evidence="14">
    <location>
        <begin position="205"/>
        <end position="225"/>
    </location>
</feature>
<name>A0A6L2PMU7_COPFO</name>
<feature type="transmembrane region" description="Helical" evidence="14">
    <location>
        <begin position="62"/>
        <end position="83"/>
    </location>
</feature>
<proteinExistence type="inferred from homology"/>
<protein>
    <recommendedName>
        <fullName evidence="15">Fatty acid desaturase domain-containing protein</fullName>
    </recommendedName>
</protein>
<feature type="transmembrane region" description="Helical" evidence="14">
    <location>
        <begin position="231"/>
        <end position="251"/>
    </location>
</feature>
<dbReference type="CDD" id="cd03505">
    <property type="entry name" value="Delta9-FADS-like"/>
    <property type="match status" value="1"/>
</dbReference>
<keyword evidence="3 12" id="KW-0444">Lipid biosynthesis</keyword>
<keyword evidence="5" id="KW-0276">Fatty acid metabolism</keyword>
<comment type="cofactor">
    <cofactor evidence="12">
        <name>Fe(2+)</name>
        <dbReference type="ChEBI" id="CHEBI:29033"/>
    </cofactor>
</comment>
<organism evidence="16 17">
    <name type="scientific">Coptotermes formosanus</name>
    <name type="common">Formosan subterranean termite</name>
    <dbReference type="NCBI Taxonomy" id="36987"/>
    <lineage>
        <taxon>Eukaryota</taxon>
        <taxon>Metazoa</taxon>
        <taxon>Ecdysozoa</taxon>
        <taxon>Arthropoda</taxon>
        <taxon>Hexapoda</taxon>
        <taxon>Insecta</taxon>
        <taxon>Pterygota</taxon>
        <taxon>Neoptera</taxon>
        <taxon>Polyneoptera</taxon>
        <taxon>Dictyoptera</taxon>
        <taxon>Blattodea</taxon>
        <taxon>Blattoidea</taxon>
        <taxon>Termitoidae</taxon>
        <taxon>Rhinotermitidae</taxon>
        <taxon>Coptotermes</taxon>
    </lineage>
</organism>
<dbReference type="PANTHER" id="PTHR11351:SF98">
    <property type="entry name" value="RE43130P"/>
    <property type="match status" value="1"/>
</dbReference>
<evidence type="ECO:0000256" key="6">
    <source>
        <dbReference type="ARBA" id="ARBA00022989"/>
    </source>
</evidence>
<evidence type="ECO:0000256" key="5">
    <source>
        <dbReference type="ARBA" id="ARBA00022832"/>
    </source>
</evidence>
<evidence type="ECO:0000313" key="16">
    <source>
        <dbReference type="EMBL" id="GFG33716.1"/>
    </source>
</evidence>
<feature type="transmembrane region" description="Helical" evidence="14">
    <location>
        <begin position="89"/>
        <end position="110"/>
    </location>
</feature>
<dbReference type="InterPro" id="IPR015876">
    <property type="entry name" value="Acyl-CoA_DS"/>
</dbReference>
<dbReference type="GO" id="GO:0005789">
    <property type="term" value="C:endoplasmic reticulum membrane"/>
    <property type="evidence" value="ECO:0007669"/>
    <property type="project" value="TreeGrafter"/>
</dbReference>
<evidence type="ECO:0000256" key="11">
    <source>
        <dbReference type="ARBA" id="ARBA00023160"/>
    </source>
</evidence>
<feature type="compositionally biased region" description="Polar residues" evidence="13">
    <location>
        <begin position="24"/>
        <end position="34"/>
    </location>
</feature>
<evidence type="ECO:0000256" key="10">
    <source>
        <dbReference type="ARBA" id="ARBA00023136"/>
    </source>
</evidence>